<dbReference type="OrthoDB" id="424506at2"/>
<dbReference type="Gene3D" id="3.90.1570.10">
    <property type="entry name" value="tt1808, chain A"/>
    <property type="match status" value="1"/>
</dbReference>
<name>A0A5R8KHG1_9BACT</name>
<dbReference type="EMBL" id="VAUV01000004">
    <property type="protein sequence ID" value="TLD71756.1"/>
    <property type="molecule type" value="Genomic_DNA"/>
</dbReference>
<dbReference type="PANTHER" id="PTHR36558">
    <property type="entry name" value="GLR1098 PROTEIN"/>
    <property type="match status" value="1"/>
</dbReference>
<dbReference type="InterPro" id="IPR012296">
    <property type="entry name" value="Nuclease_put_TT1808"/>
</dbReference>
<keyword evidence="2" id="KW-0255">Endonuclease</keyword>
<keyword evidence="2" id="KW-0378">Hydrolase</keyword>
<feature type="domain" description="Putative restriction endonuclease" evidence="1">
    <location>
        <begin position="12"/>
        <end position="165"/>
    </location>
</feature>
<evidence type="ECO:0000259" key="1">
    <source>
        <dbReference type="Pfam" id="PF05685"/>
    </source>
</evidence>
<evidence type="ECO:0000313" key="2">
    <source>
        <dbReference type="EMBL" id="TLD71756.1"/>
    </source>
</evidence>
<dbReference type="CDD" id="cd06260">
    <property type="entry name" value="DUF820-like"/>
    <property type="match status" value="1"/>
</dbReference>
<protein>
    <submittedName>
        <fullName evidence="2">Uma2 family endonuclease</fullName>
    </submittedName>
</protein>
<dbReference type="Proteomes" id="UP000306196">
    <property type="component" value="Unassembled WGS sequence"/>
</dbReference>
<evidence type="ECO:0000313" key="3">
    <source>
        <dbReference type="Proteomes" id="UP000306196"/>
    </source>
</evidence>
<organism evidence="2 3">
    <name type="scientific">Phragmitibacter flavus</name>
    <dbReference type="NCBI Taxonomy" id="2576071"/>
    <lineage>
        <taxon>Bacteria</taxon>
        <taxon>Pseudomonadati</taxon>
        <taxon>Verrucomicrobiota</taxon>
        <taxon>Verrucomicrobiia</taxon>
        <taxon>Verrucomicrobiales</taxon>
        <taxon>Verrucomicrobiaceae</taxon>
        <taxon>Phragmitibacter</taxon>
    </lineage>
</organism>
<dbReference type="GO" id="GO:0004519">
    <property type="term" value="F:endonuclease activity"/>
    <property type="evidence" value="ECO:0007669"/>
    <property type="project" value="UniProtKB-KW"/>
</dbReference>
<keyword evidence="3" id="KW-1185">Reference proteome</keyword>
<dbReference type="InterPro" id="IPR011335">
    <property type="entry name" value="Restrct_endonuc-II-like"/>
</dbReference>
<accession>A0A5R8KHG1</accession>
<dbReference type="SUPFAM" id="SSF52980">
    <property type="entry name" value="Restriction endonuclease-like"/>
    <property type="match status" value="1"/>
</dbReference>
<keyword evidence="2" id="KW-0540">Nuclease</keyword>
<dbReference type="InterPro" id="IPR008538">
    <property type="entry name" value="Uma2"/>
</dbReference>
<proteinExistence type="predicted"/>
<dbReference type="Pfam" id="PF05685">
    <property type="entry name" value="Uma2"/>
    <property type="match status" value="1"/>
</dbReference>
<comment type="caution">
    <text evidence="2">The sequence shown here is derived from an EMBL/GenBank/DDBJ whole genome shotgun (WGS) entry which is preliminary data.</text>
</comment>
<sequence>MPALTVLDDITVEEYLEGEALSEVRHEYFDGKVFAMAGASAEHEGVSGNLFASLHAHLKGKLYKVFKDGMKLRLEVRGKDLFYYPDILVTCQPTDNNRFFRNSPKLIIEVLSKDENKDLVEKFFAYQRIESLEEYVVVRPDPKNREAFVFRKGTDWDRPLVLTEGSLDLVSVGLTLSMDDIFDGVG</sequence>
<dbReference type="PANTHER" id="PTHR36558:SF1">
    <property type="entry name" value="RESTRICTION ENDONUCLEASE DOMAIN-CONTAINING PROTEIN-RELATED"/>
    <property type="match status" value="1"/>
</dbReference>
<reference evidence="2 3" key="1">
    <citation type="submission" date="2019-05" db="EMBL/GenBank/DDBJ databases">
        <title>Verrucobacter flavum gen. nov., sp. nov. a new member of the family Verrucomicrobiaceae.</title>
        <authorList>
            <person name="Szuroczki S."/>
            <person name="Abbaszade G."/>
            <person name="Szabo A."/>
            <person name="Felfoldi T."/>
            <person name="Schumann P."/>
            <person name="Boka K."/>
            <person name="Keki Z."/>
            <person name="Toumi M."/>
            <person name="Toth E."/>
        </authorList>
    </citation>
    <scope>NUCLEOTIDE SEQUENCE [LARGE SCALE GENOMIC DNA]</scope>
    <source>
        <strain evidence="2 3">MG-N-17</strain>
    </source>
</reference>
<gene>
    <name evidence="2" type="ORF">FEM03_06355</name>
</gene>
<dbReference type="AlphaFoldDB" id="A0A5R8KHG1"/>